<dbReference type="InterPro" id="IPR011335">
    <property type="entry name" value="Restrct_endonuc-II-like"/>
</dbReference>
<dbReference type="Proteomes" id="UP000664344">
    <property type="component" value="Unassembled WGS sequence"/>
</dbReference>
<dbReference type="RefSeq" id="WP_206557899.1">
    <property type="nucleotide sequence ID" value="NZ_JAFKDB010000019.1"/>
</dbReference>
<dbReference type="Pfam" id="PF13086">
    <property type="entry name" value="AAA_11"/>
    <property type="match status" value="2"/>
</dbReference>
<dbReference type="Pfam" id="PF13195">
    <property type="entry name" value="DUF4011"/>
    <property type="match status" value="1"/>
</dbReference>
<organism evidence="4 5">
    <name type="scientific">Marinobacter daepoensis</name>
    <dbReference type="NCBI Taxonomy" id="262077"/>
    <lineage>
        <taxon>Bacteria</taxon>
        <taxon>Pseudomonadati</taxon>
        <taxon>Pseudomonadota</taxon>
        <taxon>Gammaproteobacteria</taxon>
        <taxon>Pseudomonadales</taxon>
        <taxon>Marinobacteraceae</taxon>
        <taxon>Marinobacter</taxon>
    </lineage>
</organism>
<dbReference type="InterPro" id="IPR049468">
    <property type="entry name" value="Restrct_endonuc-II-like_dom"/>
</dbReference>
<protein>
    <submittedName>
        <fullName evidence="4">DUF4011 domain-containing protein</fullName>
    </submittedName>
</protein>
<evidence type="ECO:0000259" key="3">
    <source>
        <dbReference type="Pfam" id="PF18741"/>
    </source>
</evidence>
<gene>
    <name evidence="4" type="ORF">JYP53_13540</name>
</gene>
<dbReference type="SUPFAM" id="SSF52540">
    <property type="entry name" value="P-loop containing nucleoside triphosphate hydrolases"/>
    <property type="match status" value="1"/>
</dbReference>
<dbReference type="CDD" id="cd18808">
    <property type="entry name" value="SF1_C_Upf1"/>
    <property type="match status" value="1"/>
</dbReference>
<feature type="domain" description="DNA2/NAM7 helicase helicase" evidence="1">
    <location>
        <begin position="673"/>
        <end position="746"/>
    </location>
</feature>
<dbReference type="InterPro" id="IPR041677">
    <property type="entry name" value="DNA2/NAM7_AAA_11"/>
</dbReference>
<dbReference type="Gene3D" id="3.40.50.300">
    <property type="entry name" value="P-loop containing nucleotide triphosphate hydrolases"/>
    <property type="match status" value="3"/>
</dbReference>
<evidence type="ECO:0000259" key="1">
    <source>
        <dbReference type="Pfam" id="PF13086"/>
    </source>
</evidence>
<dbReference type="Pfam" id="PF13087">
    <property type="entry name" value="AAA_12"/>
    <property type="match status" value="1"/>
</dbReference>
<comment type="caution">
    <text evidence="4">The sequence shown here is derived from an EMBL/GenBank/DDBJ whole genome shotgun (WGS) entry which is preliminary data.</text>
</comment>
<feature type="domain" description="Restriction endonuclease type II-like" evidence="3">
    <location>
        <begin position="1631"/>
        <end position="1728"/>
    </location>
</feature>
<sequence length="1738" mass="192859">MSEQGAPDVQIHATFVDKINFACHQSAFAILRELKVQSRETANGLRDCSIVLEASPAFLKRKEWKVDYLAPNELLSVKDRDLELDGGFLYDLNESMRGTVTVQVLQAGRVLSESVLSVELLACNEWGGAEYMPELLASFCTPNDPAIDRLLGQASQILRRAGKHDAIDGYRSGSRERVWLQASAIYSAVVNMQVSYALPPASFELNGQKIRLPGQIEDRRVATCLDSTLLLAAAFEQANLNPMIVLTRGHALVGLWLDDEDLSGIVLRDPQILRQRIPLKELILIETTLATQHPPVPFSRAVAAGNEQMSVSCDADFIAAVDIRRARAHRFNPISLKSPVTETQAVKTGGGAELTLDEAPDLDSNPPEYLEQAISRDTPEGRVERWQRKLLDLSARNPLLNYRHGVSSLSILTVAPAALEDLLASGAKVSIAPYPWSQTRKQDSELHQQRTGEELKAAYVQDAFRKNQVLVDLPQSELDRRAVEIYRRAQTSLREGGSNTLFLAMGFMLWRSRENNRVYEAPLVLLPVTLERKSVRQGIRIIANDDEPRFNTTLLEMLRRDFGIDIHGFDDALPRDEQGVDIPGIWNAVRHAIKDVAGFEVTEHVVLGHFSFAKYLMWKDLVDRSAALKESPVVRHLIESPRDPYDSDIRFVDASDIDARYSPADFLTPLPADSSQMSAIATADLGKDFVIIGPPGTGKSQTISNLIAHLLGKGKKVLFVSEKTAALEVVHRRLRDVGLGQFCLELHSNKASKADVLAQLGASWANAARAPVTQWQEEADRLKAQRDSLNSLVEALHEPHRNGLTAHYAIGVKVRDHAYANDIRLGWERSDAHDERQLRELRDMAGWLKVQAKAVGQFDRHPLKVVSHYAWDPQWQERLVEAAKALQAGAARLTGHLDEMDKAIGLNIGPVDLSRLTAIAELGDALLACCGKRVSFALEPDGQEQLEGMATVLPYLERYQEALPKLSCPYEPLAWQKLDADSLSSAWDEAATTWWPKNWFAKRRVRSLLRQGGAQACPEPENDIPLLHELRETGGQIDQQDRLLSNVRGWSRYDTDTAVLEELRTLGTRVRAGVTRLADDAESLIALRAGIRTLLHDGNDLLAPDAVVGKVIVGFLEATAAFDQQRERFETLSGSVLANVLPGDAPACDAIVHLCQQVTGHQSSLRDWCAWVRRRTEARELNLGPLVVAIEEGRVAPDDIPRAFEAAYCSWWSAAVIGENPVLRGFSAPEHEATIQRFRELDSRFCKLTADYIAAELSRHIPEQGDVTRSSHWGILRHELQKKTRHKSVREMMQIIPDVVTTLAPCLMMSPLSIAQYLAADQALFDVVIFDEASQITVGDAIGSLARGRQVIVAGDPKQMPPTNFFSRSDDDLDGDIDGESDLESILDELIGASIPQSVLNLHYRSRRESLIAFSNRQYYDSSLVTFPAPVHPDNGVSLVRVNGVYGRGAGRTNPDEAKAIVKEIVRRLTSDQPDVREQSIGVVTFNTEQQALIEDLLDEARAKDPSIEWAFSEESQLEPVFVKNLETVQGDERDVILFSITYGPDSSGRTTMDFGPLNRTGGERRLNVALTRARSRMMVFTSMPPEVIDLSRTQARAVADLKHFMEFAERGVQAFGRSGTGAVADIVSPFEAAVAEGLQRKGWEVHSQVGASAYQVDLGIVHPEVPGTYLAGIECDGEMYRSAPFARERDNIRQSVMGGLGWTLYRVWATDWWTDPEKALETMDAALRTQLAQPGSR</sequence>
<accession>A0ABS3BGZ2</accession>
<dbReference type="InterPro" id="IPR041679">
    <property type="entry name" value="DNA2/NAM7-like_C"/>
</dbReference>
<evidence type="ECO:0000259" key="2">
    <source>
        <dbReference type="Pfam" id="PF13087"/>
    </source>
</evidence>
<dbReference type="Gene3D" id="3.40.960.10">
    <property type="entry name" value="VSR Endonuclease"/>
    <property type="match status" value="1"/>
</dbReference>
<dbReference type="EMBL" id="JAFKDB010000019">
    <property type="protein sequence ID" value="MBN7770924.1"/>
    <property type="molecule type" value="Genomic_DNA"/>
</dbReference>
<dbReference type="InterPro" id="IPR045055">
    <property type="entry name" value="DNA2/NAM7-like"/>
</dbReference>
<dbReference type="PANTHER" id="PTHR10887:SF495">
    <property type="entry name" value="HELICASE SENATAXIN ISOFORM X1-RELATED"/>
    <property type="match status" value="1"/>
</dbReference>
<evidence type="ECO:0000313" key="4">
    <source>
        <dbReference type="EMBL" id="MBN7770924.1"/>
    </source>
</evidence>
<dbReference type="InterPro" id="IPR027417">
    <property type="entry name" value="P-loop_NTPase"/>
</dbReference>
<feature type="domain" description="DNA2/NAM7 helicase helicase" evidence="1">
    <location>
        <begin position="1312"/>
        <end position="1363"/>
    </location>
</feature>
<proteinExistence type="predicted"/>
<dbReference type="InterPro" id="IPR047187">
    <property type="entry name" value="SF1_C_Upf1"/>
</dbReference>
<dbReference type="Pfam" id="PF18741">
    <property type="entry name" value="MTES_1575"/>
    <property type="match status" value="1"/>
</dbReference>
<feature type="domain" description="DNA2/NAM7 helicase-like C-terminal" evidence="2">
    <location>
        <begin position="1385"/>
        <end position="1582"/>
    </location>
</feature>
<dbReference type="SUPFAM" id="SSF52980">
    <property type="entry name" value="Restriction endonuclease-like"/>
    <property type="match status" value="1"/>
</dbReference>
<dbReference type="InterPro" id="IPR025103">
    <property type="entry name" value="DUF4011"/>
</dbReference>
<reference evidence="4 5" key="1">
    <citation type="submission" date="2021-02" db="EMBL/GenBank/DDBJ databases">
        <title>PHA producing bacteria isolated from coastal sediment in Guangdong, Shenzhen.</title>
        <authorList>
            <person name="Zheng W."/>
            <person name="Yu S."/>
            <person name="Huang Y."/>
        </authorList>
    </citation>
    <scope>NUCLEOTIDE SEQUENCE [LARGE SCALE GENOMIC DNA]</scope>
    <source>
        <strain evidence="4 5">TN21-5</strain>
    </source>
</reference>
<keyword evidence="5" id="KW-1185">Reference proteome</keyword>
<evidence type="ECO:0000313" key="5">
    <source>
        <dbReference type="Proteomes" id="UP000664344"/>
    </source>
</evidence>
<dbReference type="PANTHER" id="PTHR10887">
    <property type="entry name" value="DNA2/NAM7 HELICASE FAMILY"/>
    <property type="match status" value="1"/>
</dbReference>
<name>A0ABS3BGZ2_9GAMM</name>